<keyword evidence="12" id="KW-1185">Reference proteome</keyword>
<feature type="domain" description="Helicase C-terminal" evidence="10">
    <location>
        <begin position="450"/>
        <end position="635"/>
    </location>
</feature>
<evidence type="ECO:0000259" key="9">
    <source>
        <dbReference type="PROSITE" id="PS51192"/>
    </source>
</evidence>
<evidence type="ECO:0000256" key="2">
    <source>
        <dbReference type="ARBA" id="ARBA00022741"/>
    </source>
</evidence>
<sequence>MLRLSTACPFCEARSLARSVQRWQSQRHASTLQKRKPSRMVLSPHVGRGAGKTAAGGKPARASRNSPFGGMNVTAPPRGLHGVQRHVSAAEQKRTSRASQTKAAQQKKEPMKALKMQRRLASVSYEKRSKVKHMLEARDSFDQFDLLGVIKESVASQALGGLVDVSPTPIQRLAIPAILGTEDDGKRRRRRQAVEGRGNSITEMQQQFLLAAETGSGKTLAYVLPVIDAIKRAEMAEAEQERIRAAHEAEETRLRKAVSQKLELEDPDMPHPTTARPKAIILLPTSELVAQVGALVKNLSHTVKLRAAVISSAFTSTVIKNRVFSTKGVDIVISTPHLLSSIAESDPNVLSRVTHVVTDEADSLLDRSFSPITSGIIDRATPSLQQLIFCSATIPRSLDAFLNKRFPETRRLVTPNLHAIPRRVQLSVVDIDKMPYQGNRDLACAQTIWDLGKEVEEHGEDRLKKVVVFVNEREKASELAGFLRAKGVDATALSRDSDERKQAEILAEFTGAAVSSAAQKQRNQEKKRVNNDATAITPADLPEMSSTQRGTQKRHLHGVKVLVTTDIASRGVDTVLVKHVILYDVPHTSIDFIHRLGRVGRMNRRGRGIVLVGKNDRKDIVREVRDGMFKGQALI</sequence>
<dbReference type="SUPFAM" id="SSF52540">
    <property type="entry name" value="P-loop containing nucleoside triphosphate hydrolases"/>
    <property type="match status" value="1"/>
</dbReference>
<organism evidence="11 12">
    <name type="scientific">Teratosphaeria nubilosa</name>
    <dbReference type="NCBI Taxonomy" id="161662"/>
    <lineage>
        <taxon>Eukaryota</taxon>
        <taxon>Fungi</taxon>
        <taxon>Dikarya</taxon>
        <taxon>Ascomycota</taxon>
        <taxon>Pezizomycotina</taxon>
        <taxon>Dothideomycetes</taxon>
        <taxon>Dothideomycetidae</taxon>
        <taxon>Mycosphaerellales</taxon>
        <taxon>Teratosphaeriaceae</taxon>
        <taxon>Teratosphaeria</taxon>
    </lineage>
</organism>
<dbReference type="InterPro" id="IPR014001">
    <property type="entry name" value="Helicase_ATP-bd"/>
</dbReference>
<keyword evidence="2" id="KW-0547">Nucleotide-binding</keyword>
<dbReference type="GO" id="GO:0003724">
    <property type="term" value="F:RNA helicase activity"/>
    <property type="evidence" value="ECO:0007669"/>
    <property type="project" value="UniProtKB-EC"/>
</dbReference>
<dbReference type="Gene3D" id="3.40.50.300">
    <property type="entry name" value="P-loop containing nucleotide triphosphate hydrolases"/>
    <property type="match status" value="2"/>
</dbReference>
<feature type="region of interest" description="Disordered" evidence="8">
    <location>
        <begin position="24"/>
        <end position="70"/>
    </location>
</feature>
<proteinExistence type="predicted"/>
<dbReference type="GO" id="GO:0003723">
    <property type="term" value="F:RNA binding"/>
    <property type="evidence" value="ECO:0007669"/>
    <property type="project" value="UniProtKB-KW"/>
</dbReference>
<dbReference type="PROSITE" id="PS51192">
    <property type="entry name" value="HELICASE_ATP_BIND_1"/>
    <property type="match status" value="1"/>
</dbReference>
<dbReference type="AlphaFoldDB" id="A0A6G1L3S1"/>
<dbReference type="InterPro" id="IPR001650">
    <property type="entry name" value="Helicase_C-like"/>
</dbReference>
<evidence type="ECO:0000256" key="1">
    <source>
        <dbReference type="ARBA" id="ARBA00012552"/>
    </source>
</evidence>
<evidence type="ECO:0000256" key="8">
    <source>
        <dbReference type="SAM" id="MobiDB-lite"/>
    </source>
</evidence>
<keyword evidence="6" id="KW-0694">RNA-binding</keyword>
<feature type="domain" description="Helicase ATP-binding" evidence="9">
    <location>
        <begin position="199"/>
        <end position="412"/>
    </location>
</feature>
<evidence type="ECO:0000313" key="12">
    <source>
        <dbReference type="Proteomes" id="UP000799436"/>
    </source>
</evidence>
<dbReference type="Proteomes" id="UP000799436">
    <property type="component" value="Unassembled WGS sequence"/>
</dbReference>
<protein>
    <recommendedName>
        <fullName evidence="1">RNA helicase</fullName>
        <ecNumber evidence="1">3.6.4.13</ecNumber>
    </recommendedName>
</protein>
<keyword evidence="5" id="KW-0067">ATP-binding</keyword>
<evidence type="ECO:0000256" key="5">
    <source>
        <dbReference type="ARBA" id="ARBA00022840"/>
    </source>
</evidence>
<gene>
    <name evidence="11" type="ORF">EJ03DRAFT_384146</name>
</gene>
<evidence type="ECO:0000313" key="11">
    <source>
        <dbReference type="EMBL" id="KAF2767209.1"/>
    </source>
</evidence>
<dbReference type="SMART" id="SM00490">
    <property type="entry name" value="HELICc"/>
    <property type="match status" value="1"/>
</dbReference>
<dbReference type="EMBL" id="ML995859">
    <property type="protein sequence ID" value="KAF2767209.1"/>
    <property type="molecule type" value="Genomic_DNA"/>
</dbReference>
<dbReference type="EC" id="3.6.4.13" evidence="1"/>
<evidence type="ECO:0000256" key="4">
    <source>
        <dbReference type="ARBA" id="ARBA00022806"/>
    </source>
</evidence>
<name>A0A6G1L3S1_9PEZI</name>
<evidence type="ECO:0000256" key="3">
    <source>
        <dbReference type="ARBA" id="ARBA00022801"/>
    </source>
</evidence>
<dbReference type="Pfam" id="PF00271">
    <property type="entry name" value="Helicase_C"/>
    <property type="match status" value="1"/>
</dbReference>
<feature type="region of interest" description="Disordered" evidence="8">
    <location>
        <begin position="90"/>
        <end position="121"/>
    </location>
</feature>
<reference evidence="11" key="1">
    <citation type="journal article" date="2020" name="Stud. Mycol.">
        <title>101 Dothideomycetes genomes: a test case for predicting lifestyles and emergence of pathogens.</title>
        <authorList>
            <person name="Haridas S."/>
            <person name="Albert R."/>
            <person name="Binder M."/>
            <person name="Bloem J."/>
            <person name="Labutti K."/>
            <person name="Salamov A."/>
            <person name="Andreopoulos B."/>
            <person name="Baker S."/>
            <person name="Barry K."/>
            <person name="Bills G."/>
            <person name="Bluhm B."/>
            <person name="Cannon C."/>
            <person name="Castanera R."/>
            <person name="Culley D."/>
            <person name="Daum C."/>
            <person name="Ezra D."/>
            <person name="Gonzalez J."/>
            <person name="Henrissat B."/>
            <person name="Kuo A."/>
            <person name="Liang C."/>
            <person name="Lipzen A."/>
            <person name="Lutzoni F."/>
            <person name="Magnuson J."/>
            <person name="Mondo S."/>
            <person name="Nolan M."/>
            <person name="Ohm R."/>
            <person name="Pangilinan J."/>
            <person name="Park H.-J."/>
            <person name="Ramirez L."/>
            <person name="Alfaro M."/>
            <person name="Sun H."/>
            <person name="Tritt A."/>
            <person name="Yoshinaga Y."/>
            <person name="Zwiers L.-H."/>
            <person name="Turgeon B."/>
            <person name="Goodwin S."/>
            <person name="Spatafora J."/>
            <person name="Crous P."/>
            <person name="Grigoriev I."/>
        </authorList>
    </citation>
    <scope>NUCLEOTIDE SEQUENCE</scope>
    <source>
        <strain evidence="11">CBS 116005</strain>
    </source>
</reference>
<dbReference type="OrthoDB" id="10256233at2759"/>
<dbReference type="GO" id="GO:0005524">
    <property type="term" value="F:ATP binding"/>
    <property type="evidence" value="ECO:0007669"/>
    <property type="project" value="UniProtKB-KW"/>
</dbReference>
<evidence type="ECO:0000259" key="10">
    <source>
        <dbReference type="PROSITE" id="PS51194"/>
    </source>
</evidence>
<evidence type="ECO:0000256" key="6">
    <source>
        <dbReference type="ARBA" id="ARBA00022884"/>
    </source>
</evidence>
<feature type="compositionally biased region" description="Low complexity" evidence="8">
    <location>
        <begin position="51"/>
        <end position="62"/>
    </location>
</feature>
<keyword evidence="3 11" id="KW-0378">Hydrolase</keyword>
<accession>A0A6G1L3S1</accession>
<keyword evidence="4" id="KW-0347">Helicase</keyword>
<dbReference type="Pfam" id="PF00270">
    <property type="entry name" value="DEAD"/>
    <property type="match status" value="1"/>
</dbReference>
<evidence type="ECO:0000256" key="7">
    <source>
        <dbReference type="ARBA" id="ARBA00047984"/>
    </source>
</evidence>
<dbReference type="InterPro" id="IPR011545">
    <property type="entry name" value="DEAD/DEAH_box_helicase_dom"/>
</dbReference>
<comment type="catalytic activity">
    <reaction evidence="7">
        <text>ATP + H2O = ADP + phosphate + H(+)</text>
        <dbReference type="Rhea" id="RHEA:13065"/>
        <dbReference type="ChEBI" id="CHEBI:15377"/>
        <dbReference type="ChEBI" id="CHEBI:15378"/>
        <dbReference type="ChEBI" id="CHEBI:30616"/>
        <dbReference type="ChEBI" id="CHEBI:43474"/>
        <dbReference type="ChEBI" id="CHEBI:456216"/>
        <dbReference type="EC" id="3.6.4.13"/>
    </reaction>
</comment>
<dbReference type="PANTHER" id="PTHR47960">
    <property type="entry name" value="DEAD-BOX ATP-DEPENDENT RNA HELICASE 50"/>
    <property type="match status" value="1"/>
</dbReference>
<dbReference type="InterPro" id="IPR027417">
    <property type="entry name" value="P-loop_NTPase"/>
</dbReference>
<dbReference type="PROSITE" id="PS51194">
    <property type="entry name" value="HELICASE_CTER"/>
    <property type="match status" value="1"/>
</dbReference>
<dbReference type="SMART" id="SM00487">
    <property type="entry name" value="DEXDc"/>
    <property type="match status" value="1"/>
</dbReference>
<dbReference type="CDD" id="cd18787">
    <property type="entry name" value="SF2_C_DEAD"/>
    <property type="match status" value="1"/>
</dbReference>
<dbReference type="GO" id="GO:0016787">
    <property type="term" value="F:hydrolase activity"/>
    <property type="evidence" value="ECO:0007669"/>
    <property type="project" value="UniProtKB-KW"/>
</dbReference>